<keyword evidence="8" id="KW-0238">DNA-binding</keyword>
<accession>A0AAV2Q5U7</accession>
<evidence type="ECO:0000256" key="5">
    <source>
        <dbReference type="ARBA" id="ARBA00022771"/>
    </source>
</evidence>
<dbReference type="FunFam" id="3.30.160.60:FF:000110">
    <property type="entry name" value="Zinc finger protein-like"/>
    <property type="match status" value="1"/>
</dbReference>
<dbReference type="InterPro" id="IPR036236">
    <property type="entry name" value="Znf_C2H2_sf"/>
</dbReference>
<dbReference type="Pfam" id="PF00096">
    <property type="entry name" value="zf-C2H2"/>
    <property type="match status" value="1"/>
</dbReference>
<feature type="region of interest" description="Disordered" evidence="12">
    <location>
        <begin position="60"/>
        <end position="98"/>
    </location>
</feature>
<feature type="compositionally biased region" description="Basic residues" evidence="12">
    <location>
        <begin position="88"/>
        <end position="98"/>
    </location>
</feature>
<evidence type="ECO:0000313" key="14">
    <source>
        <dbReference type="EMBL" id="CAL4068563.1"/>
    </source>
</evidence>
<keyword evidence="3" id="KW-0479">Metal-binding</keyword>
<evidence type="ECO:0000256" key="6">
    <source>
        <dbReference type="ARBA" id="ARBA00022833"/>
    </source>
</evidence>
<dbReference type="InterPro" id="IPR050589">
    <property type="entry name" value="Ikaros_C2H2-ZF"/>
</dbReference>
<evidence type="ECO:0000256" key="3">
    <source>
        <dbReference type="ARBA" id="ARBA00022723"/>
    </source>
</evidence>
<evidence type="ECO:0000256" key="8">
    <source>
        <dbReference type="ARBA" id="ARBA00023125"/>
    </source>
</evidence>
<dbReference type="InterPro" id="IPR013087">
    <property type="entry name" value="Znf_C2H2_type"/>
</dbReference>
<dbReference type="PANTHER" id="PTHR24404">
    <property type="entry name" value="ZINC FINGER PROTEIN"/>
    <property type="match status" value="1"/>
</dbReference>
<evidence type="ECO:0000313" key="15">
    <source>
        <dbReference type="Proteomes" id="UP001497623"/>
    </source>
</evidence>
<feature type="domain" description="C2H2-type" evidence="13">
    <location>
        <begin position="133"/>
        <end position="161"/>
    </location>
</feature>
<dbReference type="SUPFAM" id="SSF57667">
    <property type="entry name" value="beta-beta-alpha zinc fingers"/>
    <property type="match status" value="2"/>
</dbReference>
<dbReference type="GO" id="GO:0005634">
    <property type="term" value="C:nucleus"/>
    <property type="evidence" value="ECO:0007669"/>
    <property type="project" value="UniProtKB-SubCell"/>
</dbReference>
<feature type="domain" description="C2H2-type" evidence="13">
    <location>
        <begin position="105"/>
        <end position="132"/>
    </location>
</feature>
<sequence>MAVNVENQESPSKLFVIEYDSEEILDSEIFELSAKKAYKFNIEENILRDSKLDIVEINPNGNEEEFGNGTELRRKTQKRQTVNQAHSREKKGKKANSKKSSTKVILCTMCEYQTNQQVSMTLHMNAHLGIKPYKCTYCDYRATAKSTVNEHEVSKHTGAKHLLCDICDYRALKPFRMRAHMKTHIEGRERPFPCSECDASFYDHYQLKMHFMIHTSEKNLTVS</sequence>
<keyword evidence="15" id="KW-1185">Reference proteome</keyword>
<dbReference type="GO" id="GO:0008270">
    <property type="term" value="F:zinc ion binding"/>
    <property type="evidence" value="ECO:0007669"/>
    <property type="project" value="UniProtKB-KW"/>
</dbReference>
<evidence type="ECO:0000256" key="7">
    <source>
        <dbReference type="ARBA" id="ARBA00023015"/>
    </source>
</evidence>
<evidence type="ECO:0000256" key="2">
    <source>
        <dbReference type="ARBA" id="ARBA00006991"/>
    </source>
</evidence>
<dbReference type="SMART" id="SM00355">
    <property type="entry name" value="ZnF_C2H2"/>
    <property type="match status" value="4"/>
</dbReference>
<evidence type="ECO:0000256" key="1">
    <source>
        <dbReference type="ARBA" id="ARBA00004123"/>
    </source>
</evidence>
<keyword evidence="5 11" id="KW-0863">Zinc-finger</keyword>
<evidence type="ECO:0000256" key="10">
    <source>
        <dbReference type="ARBA" id="ARBA00023242"/>
    </source>
</evidence>
<evidence type="ECO:0000256" key="9">
    <source>
        <dbReference type="ARBA" id="ARBA00023163"/>
    </source>
</evidence>
<dbReference type="Gene3D" id="3.30.160.60">
    <property type="entry name" value="Classic Zinc Finger"/>
    <property type="match status" value="3"/>
</dbReference>
<protein>
    <recommendedName>
        <fullName evidence="13">C2H2-type domain-containing protein</fullName>
    </recommendedName>
</protein>
<comment type="caution">
    <text evidence="14">The sequence shown here is derived from an EMBL/GenBank/DDBJ whole genome shotgun (WGS) entry which is preliminary data.</text>
</comment>
<name>A0AAV2Q5U7_MEGNR</name>
<dbReference type="GO" id="GO:0000978">
    <property type="term" value="F:RNA polymerase II cis-regulatory region sequence-specific DNA binding"/>
    <property type="evidence" value="ECO:0007669"/>
    <property type="project" value="TreeGrafter"/>
</dbReference>
<comment type="subcellular location">
    <subcellularLocation>
        <location evidence="1">Nucleus</location>
    </subcellularLocation>
</comment>
<keyword evidence="4" id="KW-0677">Repeat</keyword>
<keyword evidence="10" id="KW-0539">Nucleus</keyword>
<evidence type="ECO:0000256" key="4">
    <source>
        <dbReference type="ARBA" id="ARBA00022737"/>
    </source>
</evidence>
<keyword evidence="7" id="KW-0805">Transcription regulation</keyword>
<dbReference type="GO" id="GO:0003700">
    <property type="term" value="F:DNA-binding transcription factor activity"/>
    <property type="evidence" value="ECO:0007669"/>
    <property type="project" value="TreeGrafter"/>
</dbReference>
<evidence type="ECO:0000256" key="12">
    <source>
        <dbReference type="SAM" id="MobiDB-lite"/>
    </source>
</evidence>
<evidence type="ECO:0000256" key="11">
    <source>
        <dbReference type="PROSITE-ProRule" id="PRU00042"/>
    </source>
</evidence>
<dbReference type="PANTHER" id="PTHR24404:SF114">
    <property type="entry name" value="KLUMPFUSS, ISOFORM B-RELATED"/>
    <property type="match status" value="1"/>
</dbReference>
<keyword evidence="9" id="KW-0804">Transcription</keyword>
<dbReference type="EMBL" id="CAXKWB010003220">
    <property type="protein sequence ID" value="CAL4068563.1"/>
    <property type="molecule type" value="Genomic_DNA"/>
</dbReference>
<dbReference type="FunFam" id="3.30.160.60:FF:000075">
    <property type="entry name" value="Putative zinc finger protein 536"/>
    <property type="match status" value="1"/>
</dbReference>
<keyword evidence="6" id="KW-0862">Zinc</keyword>
<gene>
    <name evidence="14" type="ORF">MNOR_LOCUS7365</name>
</gene>
<dbReference type="AlphaFoldDB" id="A0AAV2Q5U7"/>
<dbReference type="Proteomes" id="UP001497623">
    <property type="component" value="Unassembled WGS sequence"/>
</dbReference>
<feature type="domain" description="C2H2-type" evidence="13">
    <location>
        <begin position="192"/>
        <end position="219"/>
    </location>
</feature>
<proteinExistence type="inferred from homology"/>
<dbReference type="PROSITE" id="PS50157">
    <property type="entry name" value="ZINC_FINGER_C2H2_2"/>
    <property type="match status" value="3"/>
</dbReference>
<dbReference type="PROSITE" id="PS00028">
    <property type="entry name" value="ZINC_FINGER_C2H2_1"/>
    <property type="match status" value="1"/>
</dbReference>
<comment type="similarity">
    <text evidence="2">Belongs to the krueppel C2H2-type zinc-finger protein family.</text>
</comment>
<reference evidence="14 15" key="1">
    <citation type="submission" date="2024-05" db="EMBL/GenBank/DDBJ databases">
        <authorList>
            <person name="Wallberg A."/>
        </authorList>
    </citation>
    <scope>NUCLEOTIDE SEQUENCE [LARGE SCALE GENOMIC DNA]</scope>
</reference>
<dbReference type="GO" id="GO:0006357">
    <property type="term" value="P:regulation of transcription by RNA polymerase II"/>
    <property type="evidence" value="ECO:0007669"/>
    <property type="project" value="TreeGrafter"/>
</dbReference>
<feature type="non-terminal residue" evidence="14">
    <location>
        <position position="223"/>
    </location>
</feature>
<evidence type="ECO:0000259" key="13">
    <source>
        <dbReference type="PROSITE" id="PS50157"/>
    </source>
</evidence>
<organism evidence="14 15">
    <name type="scientific">Meganyctiphanes norvegica</name>
    <name type="common">Northern krill</name>
    <name type="synonym">Thysanopoda norvegica</name>
    <dbReference type="NCBI Taxonomy" id="48144"/>
    <lineage>
        <taxon>Eukaryota</taxon>
        <taxon>Metazoa</taxon>
        <taxon>Ecdysozoa</taxon>
        <taxon>Arthropoda</taxon>
        <taxon>Crustacea</taxon>
        <taxon>Multicrustacea</taxon>
        <taxon>Malacostraca</taxon>
        <taxon>Eumalacostraca</taxon>
        <taxon>Eucarida</taxon>
        <taxon>Euphausiacea</taxon>
        <taxon>Euphausiidae</taxon>
        <taxon>Meganyctiphanes</taxon>
    </lineage>
</organism>